<comment type="caution">
    <text evidence="2">The sequence shown here is derived from an EMBL/GenBank/DDBJ whole genome shotgun (WGS) entry which is preliminary data.</text>
</comment>
<dbReference type="InterPro" id="IPR008833">
    <property type="entry name" value="Surf2"/>
</dbReference>
<protein>
    <recommendedName>
        <fullName evidence="4">Surfeit locus protein 2</fullName>
    </recommendedName>
</protein>
<dbReference type="AlphaFoldDB" id="A0ABD0KLZ6"/>
<evidence type="ECO:0000313" key="3">
    <source>
        <dbReference type="Proteomes" id="UP001519460"/>
    </source>
</evidence>
<accession>A0ABD0KLZ6</accession>
<dbReference type="EMBL" id="JACVVK020000155">
    <property type="protein sequence ID" value="KAK7488043.1"/>
    <property type="molecule type" value="Genomic_DNA"/>
</dbReference>
<organism evidence="2 3">
    <name type="scientific">Batillaria attramentaria</name>
    <dbReference type="NCBI Taxonomy" id="370345"/>
    <lineage>
        <taxon>Eukaryota</taxon>
        <taxon>Metazoa</taxon>
        <taxon>Spiralia</taxon>
        <taxon>Lophotrochozoa</taxon>
        <taxon>Mollusca</taxon>
        <taxon>Gastropoda</taxon>
        <taxon>Caenogastropoda</taxon>
        <taxon>Sorbeoconcha</taxon>
        <taxon>Cerithioidea</taxon>
        <taxon>Batillariidae</taxon>
        <taxon>Batillaria</taxon>
    </lineage>
</organism>
<feature type="compositionally biased region" description="Basic residues" evidence="1">
    <location>
        <begin position="222"/>
        <end position="242"/>
    </location>
</feature>
<dbReference type="Proteomes" id="UP001519460">
    <property type="component" value="Unassembled WGS sequence"/>
</dbReference>
<feature type="region of interest" description="Disordered" evidence="1">
    <location>
        <begin position="127"/>
        <end position="242"/>
    </location>
</feature>
<feature type="compositionally biased region" description="Basic and acidic residues" evidence="1">
    <location>
        <begin position="141"/>
        <end position="156"/>
    </location>
</feature>
<keyword evidence="3" id="KW-1185">Reference proteome</keyword>
<reference evidence="2 3" key="1">
    <citation type="journal article" date="2023" name="Sci. Data">
        <title>Genome assembly of the Korean intertidal mud-creeper Batillaria attramentaria.</title>
        <authorList>
            <person name="Patra A.K."/>
            <person name="Ho P.T."/>
            <person name="Jun S."/>
            <person name="Lee S.J."/>
            <person name="Kim Y."/>
            <person name="Won Y.J."/>
        </authorList>
    </citation>
    <scope>NUCLEOTIDE SEQUENCE [LARGE SCALE GENOMIC DNA]</scope>
    <source>
        <strain evidence="2">Wonlab-2016</strain>
    </source>
</reference>
<gene>
    <name evidence="2" type="ORF">BaRGS_00020634</name>
</gene>
<dbReference type="Pfam" id="PF05477">
    <property type="entry name" value="SURF2"/>
    <property type="match status" value="1"/>
</dbReference>
<proteinExistence type="predicted"/>
<name>A0ABD0KLZ6_9CAEN</name>
<evidence type="ECO:0000313" key="2">
    <source>
        <dbReference type="EMBL" id="KAK7488043.1"/>
    </source>
</evidence>
<dbReference type="PANTHER" id="PTHR34348:SF1">
    <property type="entry name" value="SURFEIT LOCUS PROTEIN 2"/>
    <property type="match status" value="1"/>
</dbReference>
<sequence length="242" mass="27723">MAASVDSHVEMNISKDVQQLLKKFPELRVDKNKQRVCCCLTGHEMPPREEAILSYVQGKKFLRAQKNREFDYDAYKPHLIPSNKKGHENKLFCMLTYRHITRQPADVEKHVKGKRYQRALQRWQKCQETGEVFRPRGPKRKRDDSMSDGPESKGFWESDSEADENVTDNMSDLYPSDDFASDVEDNGETQPAGEKEGSESDFDFEEMDAPTVNSKNGDAKPKSLKRKSKTGQKGTAKKKRAS</sequence>
<dbReference type="PANTHER" id="PTHR34348">
    <property type="entry name" value="SURFEIT LOCUS PROTEIN 2"/>
    <property type="match status" value="1"/>
</dbReference>
<evidence type="ECO:0000256" key="1">
    <source>
        <dbReference type="SAM" id="MobiDB-lite"/>
    </source>
</evidence>
<feature type="compositionally biased region" description="Acidic residues" evidence="1">
    <location>
        <begin position="199"/>
        <end position="208"/>
    </location>
</feature>
<evidence type="ECO:0008006" key="4">
    <source>
        <dbReference type="Google" id="ProtNLM"/>
    </source>
</evidence>